<evidence type="ECO:0000313" key="2">
    <source>
        <dbReference type="EMBL" id="CAH1801260.1"/>
    </source>
</evidence>
<protein>
    <submittedName>
        <fullName evidence="2">Uncharacterized protein</fullName>
    </submittedName>
</protein>
<name>A0A8S4Q5W7_OWEFU</name>
<feature type="chain" id="PRO_5035769677" evidence="1">
    <location>
        <begin position="19"/>
        <end position="136"/>
    </location>
</feature>
<proteinExistence type="predicted"/>
<reference evidence="2" key="1">
    <citation type="submission" date="2022-03" db="EMBL/GenBank/DDBJ databases">
        <authorList>
            <person name="Martin C."/>
        </authorList>
    </citation>
    <scope>NUCLEOTIDE SEQUENCE</scope>
</reference>
<comment type="caution">
    <text evidence="2">The sequence shown here is derived from an EMBL/GenBank/DDBJ whole genome shotgun (WGS) entry which is preliminary data.</text>
</comment>
<gene>
    <name evidence="2" type="ORF">OFUS_LOCUS25068</name>
</gene>
<feature type="signal peptide" evidence="1">
    <location>
        <begin position="1"/>
        <end position="18"/>
    </location>
</feature>
<dbReference type="EMBL" id="CAIIXF020000012">
    <property type="protein sequence ID" value="CAH1801260.1"/>
    <property type="molecule type" value="Genomic_DNA"/>
</dbReference>
<organism evidence="2 3">
    <name type="scientific">Owenia fusiformis</name>
    <name type="common">Polychaete worm</name>
    <dbReference type="NCBI Taxonomy" id="6347"/>
    <lineage>
        <taxon>Eukaryota</taxon>
        <taxon>Metazoa</taxon>
        <taxon>Spiralia</taxon>
        <taxon>Lophotrochozoa</taxon>
        <taxon>Annelida</taxon>
        <taxon>Polychaeta</taxon>
        <taxon>Sedentaria</taxon>
        <taxon>Canalipalpata</taxon>
        <taxon>Sabellida</taxon>
        <taxon>Oweniida</taxon>
        <taxon>Oweniidae</taxon>
        <taxon>Owenia</taxon>
    </lineage>
</organism>
<accession>A0A8S4Q5W7</accession>
<dbReference type="AlphaFoldDB" id="A0A8S4Q5W7"/>
<keyword evidence="3" id="KW-1185">Reference proteome</keyword>
<feature type="non-terminal residue" evidence="2">
    <location>
        <position position="1"/>
    </location>
</feature>
<sequence length="136" mass="15517">MKWILCLGIAVVFSVAFAEVGVTIKDHSCKEDWWGDKDYFYLNCSEGETIVVKDAVLYPFEQNLTCVMNNSKNECRHNFTQKALDYCSNMEICRLRLDNYAISIKKSCCKNLHCHDLEYECVPASCKTPQAPANGQ</sequence>
<evidence type="ECO:0000256" key="1">
    <source>
        <dbReference type="SAM" id="SignalP"/>
    </source>
</evidence>
<dbReference type="Proteomes" id="UP000749559">
    <property type="component" value="Unassembled WGS sequence"/>
</dbReference>
<evidence type="ECO:0000313" key="3">
    <source>
        <dbReference type="Proteomes" id="UP000749559"/>
    </source>
</evidence>
<keyword evidence="1" id="KW-0732">Signal</keyword>